<evidence type="ECO:0000256" key="6">
    <source>
        <dbReference type="ARBA" id="ARBA00023180"/>
    </source>
</evidence>
<comment type="similarity">
    <text evidence="1">Belongs to the peptidase S10 family.</text>
</comment>
<dbReference type="GO" id="GO:0000324">
    <property type="term" value="C:fungal-type vacuole"/>
    <property type="evidence" value="ECO:0007669"/>
    <property type="project" value="TreeGrafter"/>
</dbReference>
<keyword evidence="4 7" id="KW-0732">Signal</keyword>
<protein>
    <submittedName>
        <fullName evidence="8">Alpha/beta-hydrolase</fullName>
    </submittedName>
</protein>
<dbReference type="Pfam" id="PF00450">
    <property type="entry name" value="Peptidase_S10"/>
    <property type="match status" value="1"/>
</dbReference>
<dbReference type="Gene3D" id="3.40.50.1820">
    <property type="entry name" value="alpha/beta hydrolase"/>
    <property type="match status" value="1"/>
</dbReference>
<evidence type="ECO:0000313" key="8">
    <source>
        <dbReference type="EMBL" id="KAF2003456.1"/>
    </source>
</evidence>
<dbReference type="GO" id="GO:0004185">
    <property type="term" value="F:serine-type carboxypeptidase activity"/>
    <property type="evidence" value="ECO:0007669"/>
    <property type="project" value="InterPro"/>
</dbReference>
<dbReference type="SUPFAM" id="SSF53474">
    <property type="entry name" value="alpha/beta-Hydrolases"/>
    <property type="match status" value="1"/>
</dbReference>
<keyword evidence="5 8" id="KW-0378">Hydrolase</keyword>
<evidence type="ECO:0000313" key="9">
    <source>
        <dbReference type="Proteomes" id="UP000799779"/>
    </source>
</evidence>
<gene>
    <name evidence="8" type="ORF">P154DRAFT_486701</name>
</gene>
<feature type="signal peptide" evidence="7">
    <location>
        <begin position="1"/>
        <end position="17"/>
    </location>
</feature>
<dbReference type="EMBL" id="ML977572">
    <property type="protein sequence ID" value="KAF2003456.1"/>
    <property type="molecule type" value="Genomic_DNA"/>
</dbReference>
<dbReference type="InterPro" id="IPR029058">
    <property type="entry name" value="AB_hydrolase_fold"/>
</dbReference>
<evidence type="ECO:0000256" key="2">
    <source>
        <dbReference type="ARBA" id="ARBA00022645"/>
    </source>
</evidence>
<keyword evidence="2" id="KW-0121">Carboxypeptidase</keyword>
<evidence type="ECO:0000256" key="3">
    <source>
        <dbReference type="ARBA" id="ARBA00022670"/>
    </source>
</evidence>
<organism evidence="8 9">
    <name type="scientific">Amniculicola lignicola CBS 123094</name>
    <dbReference type="NCBI Taxonomy" id="1392246"/>
    <lineage>
        <taxon>Eukaryota</taxon>
        <taxon>Fungi</taxon>
        <taxon>Dikarya</taxon>
        <taxon>Ascomycota</taxon>
        <taxon>Pezizomycotina</taxon>
        <taxon>Dothideomycetes</taxon>
        <taxon>Pleosporomycetidae</taxon>
        <taxon>Pleosporales</taxon>
        <taxon>Amniculicolaceae</taxon>
        <taxon>Amniculicola</taxon>
    </lineage>
</organism>
<proteinExistence type="inferred from homology"/>
<keyword evidence="3" id="KW-0645">Protease</keyword>
<dbReference type="Proteomes" id="UP000799779">
    <property type="component" value="Unassembled WGS sequence"/>
</dbReference>
<keyword evidence="6" id="KW-0325">Glycoprotein</keyword>
<dbReference type="GO" id="GO:0006508">
    <property type="term" value="P:proteolysis"/>
    <property type="evidence" value="ECO:0007669"/>
    <property type="project" value="UniProtKB-KW"/>
</dbReference>
<reference evidence="8" key="1">
    <citation type="journal article" date="2020" name="Stud. Mycol.">
        <title>101 Dothideomycetes genomes: a test case for predicting lifestyles and emergence of pathogens.</title>
        <authorList>
            <person name="Haridas S."/>
            <person name="Albert R."/>
            <person name="Binder M."/>
            <person name="Bloem J."/>
            <person name="Labutti K."/>
            <person name="Salamov A."/>
            <person name="Andreopoulos B."/>
            <person name="Baker S."/>
            <person name="Barry K."/>
            <person name="Bills G."/>
            <person name="Bluhm B."/>
            <person name="Cannon C."/>
            <person name="Castanera R."/>
            <person name="Culley D."/>
            <person name="Daum C."/>
            <person name="Ezra D."/>
            <person name="Gonzalez J."/>
            <person name="Henrissat B."/>
            <person name="Kuo A."/>
            <person name="Liang C."/>
            <person name="Lipzen A."/>
            <person name="Lutzoni F."/>
            <person name="Magnuson J."/>
            <person name="Mondo S."/>
            <person name="Nolan M."/>
            <person name="Ohm R."/>
            <person name="Pangilinan J."/>
            <person name="Park H.-J."/>
            <person name="Ramirez L."/>
            <person name="Alfaro M."/>
            <person name="Sun H."/>
            <person name="Tritt A."/>
            <person name="Yoshinaga Y."/>
            <person name="Zwiers L.-H."/>
            <person name="Turgeon B."/>
            <person name="Goodwin S."/>
            <person name="Spatafora J."/>
            <person name="Crous P."/>
            <person name="Grigoriev I."/>
        </authorList>
    </citation>
    <scope>NUCLEOTIDE SEQUENCE</scope>
    <source>
        <strain evidence="8">CBS 123094</strain>
    </source>
</reference>
<keyword evidence="9" id="KW-1185">Reference proteome</keyword>
<name>A0A6A5X0M9_9PLEO</name>
<dbReference type="PANTHER" id="PTHR11802:SF189">
    <property type="entry name" value="CARBOXYPEPTIDASE"/>
    <property type="match status" value="1"/>
</dbReference>
<evidence type="ECO:0000256" key="5">
    <source>
        <dbReference type="ARBA" id="ARBA00022801"/>
    </source>
</evidence>
<dbReference type="AlphaFoldDB" id="A0A6A5X0M9"/>
<sequence length="652" mass="70453">MRPTLSLLPLLAHLVASQFPPQPTNVKVVTSKLDSNVTIAYKQHTICETTKNVRSFAGYIDLPQSVLSDMSVTFDIHTFFLYFEARNNPSTAPLLIYLAGGPGESSTYIAFSSEGGPCYVNPDQISTTLNPWSMNNHANVLYIDQPAGAGLSYTSLMNGTINLATNAITPLEAYNGSVPDSNIVVAQGTFSDPAIWATTNTTQSSAQALWHFAEHWLTQFPEYKSSNRNISIWGNSYGGLWTPTTATLFDKKLKASTSDSALREWAVDNIGITNGLIDFEKDVRFYAPYAFNNTYQPIISEQQYLAAEDSLTKQDGCLDQVRQCRETAAQDDPTGTGVPEKANTACQTAIIACIDNLLIVPSLANKTAFDIAVNQIDIGGTKIDPCSYYLPVHYYLNQGPILQALGARLNFTYISQAALNAFSLGNIQPSGTGDSIRVNGSEAITYLLSNNISVALVYGDRDSRTPWIGAEDFARNIEYPKHKAYAKAGFENITTNAAYTGGVVRQYDGFSFSRVFQAGHMVHAYQPETMDRILSRTLLKKDIATGNKTARNGDGYATNGEADGFVKLPLPDEKETGTCIVAGAFQKENVWVPFYEAVQALAGGGGEGNGTATGMPNATETNKPSAAGRLQIGRVMVGVPLVVAVLWGLGGV</sequence>
<dbReference type="PRINTS" id="PR00724">
    <property type="entry name" value="CRBOXYPTASEC"/>
</dbReference>
<accession>A0A6A5X0M9</accession>
<dbReference type="InterPro" id="IPR001563">
    <property type="entry name" value="Peptidase_S10"/>
</dbReference>
<evidence type="ECO:0000256" key="4">
    <source>
        <dbReference type="ARBA" id="ARBA00022729"/>
    </source>
</evidence>
<dbReference type="PANTHER" id="PTHR11802">
    <property type="entry name" value="SERINE PROTEASE FAMILY S10 SERINE CARBOXYPEPTIDASE"/>
    <property type="match status" value="1"/>
</dbReference>
<dbReference type="OrthoDB" id="443318at2759"/>
<feature type="chain" id="PRO_5025564360" evidence="7">
    <location>
        <begin position="18"/>
        <end position="652"/>
    </location>
</feature>
<evidence type="ECO:0000256" key="1">
    <source>
        <dbReference type="ARBA" id="ARBA00009431"/>
    </source>
</evidence>
<evidence type="ECO:0000256" key="7">
    <source>
        <dbReference type="SAM" id="SignalP"/>
    </source>
</evidence>